<sequence length="74" mass="7534">MVTGCLYLSGFSRWSHYHVLANLGPKQRTDPGASRSGGVGVGATNSSSPSQQPPLGCCFAGSGFKEGPGGKECC</sequence>
<gene>
    <name evidence="2" type="ORF">LIER_23821</name>
</gene>
<organism evidence="2 3">
    <name type="scientific">Lithospermum erythrorhizon</name>
    <name type="common">Purple gromwell</name>
    <name type="synonym">Lithospermum officinale var. erythrorhizon</name>
    <dbReference type="NCBI Taxonomy" id="34254"/>
    <lineage>
        <taxon>Eukaryota</taxon>
        <taxon>Viridiplantae</taxon>
        <taxon>Streptophyta</taxon>
        <taxon>Embryophyta</taxon>
        <taxon>Tracheophyta</taxon>
        <taxon>Spermatophyta</taxon>
        <taxon>Magnoliopsida</taxon>
        <taxon>eudicotyledons</taxon>
        <taxon>Gunneridae</taxon>
        <taxon>Pentapetalae</taxon>
        <taxon>asterids</taxon>
        <taxon>lamiids</taxon>
        <taxon>Boraginales</taxon>
        <taxon>Boraginaceae</taxon>
        <taxon>Boraginoideae</taxon>
        <taxon>Lithospermeae</taxon>
        <taxon>Lithospermum</taxon>
    </lineage>
</organism>
<protein>
    <submittedName>
        <fullName evidence="2">Uncharacterized protein</fullName>
    </submittedName>
</protein>
<evidence type="ECO:0000256" key="1">
    <source>
        <dbReference type="SAM" id="MobiDB-lite"/>
    </source>
</evidence>
<dbReference type="EMBL" id="BAABME010006789">
    <property type="protein sequence ID" value="GAA0169303.1"/>
    <property type="molecule type" value="Genomic_DNA"/>
</dbReference>
<proteinExistence type="predicted"/>
<feature type="region of interest" description="Disordered" evidence="1">
    <location>
        <begin position="25"/>
        <end position="54"/>
    </location>
</feature>
<comment type="caution">
    <text evidence="2">The sequence shown here is derived from an EMBL/GenBank/DDBJ whole genome shotgun (WGS) entry which is preliminary data.</text>
</comment>
<accession>A0AAV3R201</accession>
<evidence type="ECO:0000313" key="3">
    <source>
        <dbReference type="Proteomes" id="UP001454036"/>
    </source>
</evidence>
<dbReference type="AlphaFoldDB" id="A0AAV3R201"/>
<reference evidence="2 3" key="1">
    <citation type="submission" date="2024-01" db="EMBL/GenBank/DDBJ databases">
        <title>The complete chloroplast genome sequence of Lithospermum erythrorhizon: insights into the phylogenetic relationship among Boraginaceae species and the maternal lineages of purple gromwells.</title>
        <authorList>
            <person name="Okada T."/>
            <person name="Watanabe K."/>
        </authorList>
    </citation>
    <scope>NUCLEOTIDE SEQUENCE [LARGE SCALE GENOMIC DNA]</scope>
</reference>
<name>A0AAV3R201_LITER</name>
<dbReference type="Proteomes" id="UP001454036">
    <property type="component" value="Unassembled WGS sequence"/>
</dbReference>
<evidence type="ECO:0000313" key="2">
    <source>
        <dbReference type="EMBL" id="GAA0169303.1"/>
    </source>
</evidence>
<keyword evidence="3" id="KW-1185">Reference proteome</keyword>